<proteinExistence type="predicted"/>
<keyword evidence="3" id="KW-1185">Reference proteome</keyword>
<dbReference type="RefSeq" id="WP_076366214.1">
    <property type="nucleotide sequence ID" value="NZ_FTOM01000005.1"/>
</dbReference>
<evidence type="ECO:0000256" key="1">
    <source>
        <dbReference type="SAM" id="MobiDB-lite"/>
    </source>
</evidence>
<evidence type="ECO:0000313" key="3">
    <source>
        <dbReference type="Proteomes" id="UP000186098"/>
    </source>
</evidence>
<feature type="compositionally biased region" description="Gly residues" evidence="1">
    <location>
        <begin position="82"/>
        <end position="95"/>
    </location>
</feature>
<evidence type="ECO:0000313" key="2">
    <source>
        <dbReference type="EMBL" id="SIS80889.1"/>
    </source>
</evidence>
<name>A0A1N7M4I7_9RHOB</name>
<dbReference type="OrthoDB" id="7868545at2"/>
<reference evidence="3" key="1">
    <citation type="submission" date="2017-01" db="EMBL/GenBank/DDBJ databases">
        <authorList>
            <person name="Varghese N."/>
            <person name="Submissions S."/>
        </authorList>
    </citation>
    <scope>NUCLEOTIDE SEQUENCE [LARGE SCALE GENOMIC DNA]</scope>
    <source>
        <strain evidence="3">DSM 18714</strain>
    </source>
</reference>
<feature type="region of interest" description="Disordered" evidence="1">
    <location>
        <begin position="70"/>
        <end position="95"/>
    </location>
</feature>
<gene>
    <name evidence="2" type="ORF">SAMN05421795_105170</name>
</gene>
<dbReference type="EMBL" id="FTOM01000005">
    <property type="protein sequence ID" value="SIS80889.1"/>
    <property type="molecule type" value="Genomic_DNA"/>
</dbReference>
<dbReference type="AlphaFoldDB" id="A0A1N7M4I7"/>
<organism evidence="2 3">
    <name type="scientific">Phaeovulum vinaykumarii</name>
    <dbReference type="NCBI Taxonomy" id="407234"/>
    <lineage>
        <taxon>Bacteria</taxon>
        <taxon>Pseudomonadati</taxon>
        <taxon>Pseudomonadota</taxon>
        <taxon>Alphaproteobacteria</taxon>
        <taxon>Rhodobacterales</taxon>
        <taxon>Paracoccaceae</taxon>
        <taxon>Phaeovulum</taxon>
    </lineage>
</organism>
<dbReference type="Proteomes" id="UP000186098">
    <property type="component" value="Unassembled WGS sequence"/>
</dbReference>
<protein>
    <submittedName>
        <fullName evidence="2">Uncharacterized protein</fullName>
    </submittedName>
</protein>
<accession>A0A1N7M4I7</accession>
<sequence length="95" mass="10291">MLGVIVWSNRERQAAAIWCEDLAQLAHLNGAASLHPGQRPHWPQTGDLAEFDIAETDGLRRAARLRVLPQEADDAGQDRQSGFGGGFRRGGRCGG</sequence>